<name>A0AAV5N1B8_9GAMM</name>
<accession>A0AAV5N1B8</accession>
<dbReference type="Proteomes" id="UP001058124">
    <property type="component" value="Unassembled WGS sequence"/>
</dbReference>
<evidence type="ECO:0000313" key="2">
    <source>
        <dbReference type="Proteomes" id="UP001058124"/>
    </source>
</evidence>
<comment type="caution">
    <text evidence="1">The sequence shown here is derived from an EMBL/GenBank/DDBJ whole genome shotgun (WGS) entry which is preliminary data.</text>
</comment>
<dbReference type="AlphaFoldDB" id="A0AAV5N1B8"/>
<organism evidence="1 2">
    <name type="scientific">Leminorella grimontii</name>
    <dbReference type="NCBI Taxonomy" id="82981"/>
    <lineage>
        <taxon>Bacteria</taxon>
        <taxon>Pseudomonadati</taxon>
        <taxon>Pseudomonadota</taxon>
        <taxon>Gammaproteobacteria</taxon>
        <taxon>Enterobacterales</taxon>
        <taxon>Budviciaceae</taxon>
        <taxon>Leminorella</taxon>
    </lineage>
</organism>
<dbReference type="EMBL" id="BRLH01000001">
    <property type="protein sequence ID" value="GKX54242.1"/>
    <property type="molecule type" value="Genomic_DNA"/>
</dbReference>
<reference evidence="1" key="1">
    <citation type="submission" date="2022-06" db="EMBL/GenBank/DDBJ databases">
        <title>Draft genome sequences of Leminorella grimontii str. JCM5902.</title>
        <authorList>
            <person name="Wakabayashi Y."/>
            <person name="Kojima K."/>
        </authorList>
    </citation>
    <scope>NUCLEOTIDE SEQUENCE</scope>
    <source>
        <strain evidence="1">JCM 5902</strain>
    </source>
</reference>
<proteinExistence type="predicted"/>
<sequence length="72" mass="8368">MDYSENTGGFLVLISEQSDFSNGFDCWVESLDALQSYFLQSQWIVKRRHMQGNSIYHEKLAANRKSFLSDMP</sequence>
<keyword evidence="2" id="KW-1185">Reference proteome</keyword>
<evidence type="ECO:0000313" key="1">
    <source>
        <dbReference type="EMBL" id="GKX54242.1"/>
    </source>
</evidence>
<protein>
    <submittedName>
        <fullName evidence="1">Uncharacterized protein</fullName>
    </submittedName>
</protein>
<gene>
    <name evidence="1" type="ORF">SOASR030_03540</name>
</gene>